<gene>
    <name evidence="1" type="ORF">LY56_01447</name>
</gene>
<dbReference type="EMBL" id="QKZQ01000005">
    <property type="protein sequence ID" value="PZX45884.1"/>
    <property type="molecule type" value="Genomic_DNA"/>
</dbReference>
<name>A0A2W7QB57_9RHOB</name>
<dbReference type="Proteomes" id="UP000249364">
    <property type="component" value="Unassembled WGS sequence"/>
</dbReference>
<dbReference type="RefSeq" id="WP_143079856.1">
    <property type="nucleotide sequence ID" value="NZ_MEHT01000001.1"/>
</dbReference>
<dbReference type="STRING" id="121821.GCA_001870675_00235"/>
<sequence length="308" mass="34443">MPLTPARLARGLLRLGRRNWPAVTHQGVDLLSLHVDFRGISDDPFEARQRAPKLRHLLDLPFTRLRDMHPIVPDWPSNPFVLTAQALLENDSLTYRDSALCSYFTHVAPQNAAIVAGGSAPRLKAMKGIEADLPWKPFGAPALRLKHERSVRQARENNVVLSFEDGDYAMGPVSTAKGELEFARVRQVLRSVIEKGYCPADIHHHMNGYLMEDGQNWAVMLDSGTHRAACLYALGHTTLPILIKTERTVNRLDVAAWSNVKDQLLTKKEALALFDRILRGDDPDWLEGCWPQGVRQTARTGAETARPA</sequence>
<evidence type="ECO:0000313" key="2">
    <source>
        <dbReference type="Proteomes" id="UP000249364"/>
    </source>
</evidence>
<organism evidence="1 2">
    <name type="scientific">Roseinatronobacter thiooxidans</name>
    <dbReference type="NCBI Taxonomy" id="121821"/>
    <lineage>
        <taxon>Bacteria</taxon>
        <taxon>Pseudomonadati</taxon>
        <taxon>Pseudomonadota</taxon>
        <taxon>Alphaproteobacteria</taxon>
        <taxon>Rhodobacterales</taxon>
        <taxon>Paracoccaceae</taxon>
        <taxon>Roseinatronobacter</taxon>
    </lineage>
</organism>
<keyword evidence="2" id="KW-1185">Reference proteome</keyword>
<protein>
    <submittedName>
        <fullName evidence="1">Uncharacterized protein</fullName>
    </submittedName>
</protein>
<proteinExistence type="predicted"/>
<dbReference type="AlphaFoldDB" id="A0A2W7QB57"/>
<comment type="caution">
    <text evidence="1">The sequence shown here is derived from an EMBL/GenBank/DDBJ whole genome shotgun (WGS) entry which is preliminary data.</text>
</comment>
<reference evidence="1 2" key="1">
    <citation type="submission" date="2018-06" db="EMBL/GenBank/DDBJ databases">
        <title>Genomic Encyclopedia of Archaeal and Bacterial Type Strains, Phase II (KMG-II): from individual species to whole genera.</title>
        <authorList>
            <person name="Goeker M."/>
        </authorList>
    </citation>
    <scope>NUCLEOTIDE SEQUENCE [LARGE SCALE GENOMIC DNA]</scope>
    <source>
        <strain evidence="1 2">DSM 13087</strain>
    </source>
</reference>
<accession>A0A2W7QB57</accession>
<evidence type="ECO:0000313" key="1">
    <source>
        <dbReference type="EMBL" id="PZX45884.1"/>
    </source>
</evidence>